<proteinExistence type="predicted"/>
<keyword evidence="3" id="KW-1185">Reference proteome</keyword>
<feature type="region of interest" description="Disordered" evidence="1">
    <location>
        <begin position="269"/>
        <end position="351"/>
    </location>
</feature>
<accession>A0ABZ1JCM4</accession>
<protein>
    <submittedName>
        <fullName evidence="2">Uncharacterized protein</fullName>
    </submittedName>
</protein>
<evidence type="ECO:0000313" key="2">
    <source>
        <dbReference type="EMBL" id="WTP48007.1"/>
    </source>
</evidence>
<evidence type="ECO:0000313" key="3">
    <source>
        <dbReference type="Proteomes" id="UP001432166"/>
    </source>
</evidence>
<sequence>MLRCADEQDQILTPDVRSFVEGRLFNTAERYGSHQPYSEAEWARLIRTCRDEVDGAYRAAREQASSADGPGALLRERTAHHWLVLHDGPDPLVSEMADRGSSPFRQRYGVGLRAVLGALIPTLDVVIAYQLLFGAYTGVVPDGIANLGLEDIEWAGDEKILLGYVKGRTAAESLALSRQATRMLERWLDHSSAARHFAPQELRSELWVRFTPGGTWSGERWLAKPATRLSICAWVERRQAVDEDGRPTQMTGDDGLPLALHLHRIRTTHDALKDRSHWRGSRQSTLDPNRSPAVEGGPLPDEHDVGSARGGGGHHRPGPGGPRPPDGVPRRGVRDQWPGVRGRLPGAHFHG</sequence>
<gene>
    <name evidence="2" type="ORF">OG288_06630</name>
</gene>
<organism evidence="2 3">
    <name type="scientific">Streptomyces tauricus</name>
    <dbReference type="NCBI Taxonomy" id="68274"/>
    <lineage>
        <taxon>Bacteria</taxon>
        <taxon>Bacillati</taxon>
        <taxon>Actinomycetota</taxon>
        <taxon>Actinomycetes</taxon>
        <taxon>Kitasatosporales</taxon>
        <taxon>Streptomycetaceae</taxon>
        <taxon>Streptomyces</taxon>
        <taxon>Streptomyces aurantiacus group</taxon>
    </lineage>
</organism>
<reference evidence="2" key="1">
    <citation type="submission" date="2022-10" db="EMBL/GenBank/DDBJ databases">
        <title>The complete genomes of actinobacterial strains from the NBC collection.</title>
        <authorList>
            <person name="Joergensen T.S."/>
            <person name="Alvarez Arevalo M."/>
            <person name="Sterndorff E.B."/>
            <person name="Faurdal D."/>
            <person name="Vuksanovic O."/>
            <person name="Mourched A.-S."/>
            <person name="Charusanti P."/>
            <person name="Shaw S."/>
            <person name="Blin K."/>
            <person name="Weber T."/>
        </authorList>
    </citation>
    <scope>NUCLEOTIDE SEQUENCE</scope>
    <source>
        <strain evidence="2">NBC_00189</strain>
    </source>
</reference>
<evidence type="ECO:0000256" key="1">
    <source>
        <dbReference type="SAM" id="MobiDB-lite"/>
    </source>
</evidence>
<name>A0ABZ1JCM4_9ACTN</name>
<dbReference type="RefSeq" id="WP_328936931.1">
    <property type="nucleotide sequence ID" value="NZ_CP108133.1"/>
</dbReference>
<dbReference type="EMBL" id="CP108133">
    <property type="protein sequence ID" value="WTP48007.1"/>
    <property type="molecule type" value="Genomic_DNA"/>
</dbReference>
<dbReference type="Proteomes" id="UP001432166">
    <property type="component" value="Chromosome"/>
</dbReference>